<protein>
    <submittedName>
        <fullName evidence="1">Uncharacterized protein</fullName>
    </submittedName>
</protein>
<comment type="caution">
    <text evidence="1">The sequence shown here is derived from an EMBL/GenBank/DDBJ whole genome shotgun (WGS) entry which is preliminary data.</text>
</comment>
<accession>A0A0F9B1Y1</accession>
<sequence>MSKPTHNHKLTLGDQGMNVGTIAVTSDPLTPITYMEVDEDGAPTGATVQAHNESYAKFSSLAKDLAVIHLRAEGSVVVGGITKTRSVLARLARNIGGEAEALVLELSAEVPTPMTTDEVNREIRTATVETMREDGASDEEVIAFLLS</sequence>
<organism evidence="1">
    <name type="scientific">marine sediment metagenome</name>
    <dbReference type="NCBI Taxonomy" id="412755"/>
    <lineage>
        <taxon>unclassified sequences</taxon>
        <taxon>metagenomes</taxon>
        <taxon>ecological metagenomes</taxon>
    </lineage>
</organism>
<dbReference type="AlphaFoldDB" id="A0A0F9B1Y1"/>
<gene>
    <name evidence="1" type="ORF">LCGC14_2781110</name>
</gene>
<evidence type="ECO:0000313" key="1">
    <source>
        <dbReference type="EMBL" id="KKK84659.1"/>
    </source>
</evidence>
<reference evidence="1" key="1">
    <citation type="journal article" date="2015" name="Nature">
        <title>Complex archaea that bridge the gap between prokaryotes and eukaryotes.</title>
        <authorList>
            <person name="Spang A."/>
            <person name="Saw J.H."/>
            <person name="Jorgensen S.L."/>
            <person name="Zaremba-Niedzwiedzka K."/>
            <person name="Martijn J."/>
            <person name="Lind A.E."/>
            <person name="van Eijk R."/>
            <person name="Schleper C."/>
            <person name="Guy L."/>
            <person name="Ettema T.J."/>
        </authorList>
    </citation>
    <scope>NUCLEOTIDE SEQUENCE</scope>
</reference>
<name>A0A0F9B1Y1_9ZZZZ</name>
<proteinExistence type="predicted"/>
<dbReference type="EMBL" id="LAZR01051670">
    <property type="protein sequence ID" value="KKK84659.1"/>
    <property type="molecule type" value="Genomic_DNA"/>
</dbReference>